<evidence type="ECO:0000313" key="2">
    <source>
        <dbReference type="Proteomes" id="UP000510888"/>
    </source>
</evidence>
<evidence type="ECO:0000313" key="1">
    <source>
        <dbReference type="EMBL" id="BCF88757.1"/>
    </source>
</evidence>
<organism evidence="1 2">
    <name type="scientific">Paraburkholderia largidicola</name>
    <dbReference type="NCBI Taxonomy" id="3014751"/>
    <lineage>
        <taxon>Bacteria</taxon>
        <taxon>Pseudomonadati</taxon>
        <taxon>Pseudomonadota</taxon>
        <taxon>Betaproteobacteria</taxon>
        <taxon>Burkholderiales</taxon>
        <taxon>Burkholderiaceae</taxon>
        <taxon>Paraburkholderia</taxon>
    </lineage>
</organism>
<dbReference type="InterPro" id="IPR032675">
    <property type="entry name" value="LRR_dom_sf"/>
</dbReference>
<protein>
    <submittedName>
        <fullName evidence="1">Uncharacterized protein</fullName>
    </submittedName>
</protein>
<dbReference type="Proteomes" id="UP000510888">
    <property type="component" value="Chromosome 1"/>
</dbReference>
<dbReference type="KEGG" id="plad:PPGU16_18240"/>
<proteinExistence type="predicted"/>
<reference evidence="1 2" key="1">
    <citation type="journal article" date="2020" name="Genes (Basel)">
        <title>Genomic Comparison of Insect Gut Symbionts from Divergent Burkholderia Subclades.</title>
        <authorList>
            <person name="Takeshita K."/>
            <person name="Kikuchi Y."/>
        </authorList>
    </citation>
    <scope>NUCLEOTIDE SEQUENCE [LARGE SCALE GENOMIC DNA]</scope>
    <source>
        <strain evidence="1 2">PGU16</strain>
    </source>
</reference>
<dbReference type="AlphaFoldDB" id="A0A7I8BJ81"/>
<accession>A0A7I8BJ81</accession>
<sequence>MQLRLDKLAIDEIRNLPLSNISVKIERFGASINILNALNSRLAYSQVPIVLSIDGREQSSETTLVGLDIFQVLCWAGDISMNAVLTLPVQSIEQLSKVRDITRLRLRGYFDKKIDLGVIEKFSNLVELEFELGVNKKQLEVINKCKKLQTLAVARLDLNGLFRNENINKLRVGQLLSNSRLLVDKTPNLVEIDLEKCKDQGNFAFISELPNISSLTFRYVKSMRNMCMTKNPKKLKTLQFIGASALESVGSLEQADELENLLMTDLENVEVDDFFVLKKLKSLKCAYVTFKDPKKNAKVKKFIEDEGWLYQQPGL</sequence>
<name>A0A7I8BJ81_9BURK</name>
<dbReference type="EMBL" id="AP023174">
    <property type="protein sequence ID" value="BCF88757.1"/>
    <property type="molecule type" value="Genomic_DNA"/>
</dbReference>
<dbReference type="SUPFAM" id="SSF52058">
    <property type="entry name" value="L domain-like"/>
    <property type="match status" value="1"/>
</dbReference>
<dbReference type="Gene3D" id="3.80.10.10">
    <property type="entry name" value="Ribonuclease Inhibitor"/>
    <property type="match status" value="1"/>
</dbReference>
<dbReference type="RefSeq" id="WP_180719742.1">
    <property type="nucleotide sequence ID" value="NZ_AP023174.1"/>
</dbReference>
<keyword evidence="2" id="KW-1185">Reference proteome</keyword>
<gene>
    <name evidence="1" type="ORF">PPGU16_18240</name>
</gene>